<sequence>MEIMALNRLGQILCRRWPPRRHCETGCPTGSSLPATASAKSRLGGVAGLLDMRDALDQRKADVVDVSLPPANST</sequence>
<organism evidence="1 2">
    <name type="scientific">Bradyrhizobium canariense</name>
    <dbReference type="NCBI Taxonomy" id="255045"/>
    <lineage>
        <taxon>Bacteria</taxon>
        <taxon>Pseudomonadati</taxon>
        <taxon>Pseudomonadota</taxon>
        <taxon>Alphaproteobacteria</taxon>
        <taxon>Hyphomicrobiales</taxon>
        <taxon>Nitrobacteraceae</taxon>
        <taxon>Bradyrhizobium</taxon>
    </lineage>
</organism>
<evidence type="ECO:0000313" key="1">
    <source>
        <dbReference type="EMBL" id="SDT09096.1"/>
    </source>
</evidence>
<keyword evidence="2" id="KW-1185">Reference proteome</keyword>
<gene>
    <name evidence="1" type="ORF">SAMN05444158_4346</name>
</gene>
<dbReference type="Proteomes" id="UP000243904">
    <property type="component" value="Chromosome I"/>
</dbReference>
<accession>A0A1H1XK65</accession>
<dbReference type="EMBL" id="LT629750">
    <property type="protein sequence ID" value="SDT09096.1"/>
    <property type="molecule type" value="Genomic_DNA"/>
</dbReference>
<dbReference type="AlphaFoldDB" id="A0A1H1XK65"/>
<reference evidence="2" key="1">
    <citation type="submission" date="2016-10" db="EMBL/GenBank/DDBJ databases">
        <authorList>
            <person name="Varghese N."/>
            <person name="Submissions S."/>
        </authorList>
    </citation>
    <scope>NUCLEOTIDE SEQUENCE [LARGE SCALE GENOMIC DNA]</scope>
    <source>
        <strain evidence="2">GAS369</strain>
    </source>
</reference>
<evidence type="ECO:0000313" key="2">
    <source>
        <dbReference type="Proteomes" id="UP000243904"/>
    </source>
</evidence>
<proteinExistence type="predicted"/>
<name>A0A1H1XK65_9BRAD</name>
<protein>
    <submittedName>
        <fullName evidence="1">Uncharacterized protein</fullName>
    </submittedName>
</protein>